<dbReference type="InterPro" id="IPR009836">
    <property type="entry name" value="GRDP-like"/>
</dbReference>
<name>A0AB39IV86_9BACI</name>
<proteinExistence type="predicted"/>
<gene>
    <name evidence="1" type="ORF">AB4922_12595</name>
</gene>
<dbReference type="PANTHER" id="PTHR34365:SF7">
    <property type="entry name" value="GLYCINE-RICH DOMAIN-CONTAINING PROTEIN 1"/>
    <property type="match status" value="1"/>
</dbReference>
<accession>A0AB39IV86</accession>
<dbReference type="EMBL" id="CP162911">
    <property type="protein sequence ID" value="XDL60212.1"/>
    <property type="molecule type" value="Genomic_DNA"/>
</dbReference>
<protein>
    <submittedName>
        <fullName evidence="1">Uncharacterized protein</fullName>
    </submittedName>
</protein>
<organism evidence="1">
    <name type="scientific">Bacillus aerius</name>
    <dbReference type="NCBI Taxonomy" id="293388"/>
    <lineage>
        <taxon>Bacteria</taxon>
        <taxon>Bacillati</taxon>
        <taxon>Bacillota</taxon>
        <taxon>Bacilli</taxon>
        <taxon>Bacillales</taxon>
        <taxon>Bacillaceae</taxon>
        <taxon>Bacillus</taxon>
    </lineage>
</organism>
<dbReference type="RefSeq" id="WP_368774572.1">
    <property type="nucleotide sequence ID" value="NZ_CP162911.1"/>
</dbReference>
<evidence type="ECO:0000313" key="1">
    <source>
        <dbReference type="EMBL" id="XDL60212.1"/>
    </source>
</evidence>
<sequence length="131" mass="15537">MDKVSYPDFSMDLVEACLKFGYYFEGMDKENVTRLVDQYKKFWFMIKKYPDCSFAPNTEIDEVWHLHMLLPQNYYYDCMSYFGVILAHDAGFGNQADEVDILNEMFDSGNDLWEKEFGCRLPDENELETKP</sequence>
<dbReference type="PANTHER" id="PTHR34365">
    <property type="entry name" value="ENOLASE (DUF1399)"/>
    <property type="match status" value="1"/>
</dbReference>
<dbReference type="AlphaFoldDB" id="A0AB39IV86"/>
<reference evidence="1" key="1">
    <citation type="submission" date="2024-07" db="EMBL/GenBank/DDBJ databases">
        <authorList>
            <person name="Wang K."/>
            <person name="Liang S."/>
            <person name="Wang S."/>
        </authorList>
    </citation>
    <scope>NUCLEOTIDE SEQUENCE</scope>
    <source>
        <strain evidence="1">KW1</strain>
    </source>
</reference>